<sequence>MSKKDHTLKNQLKAQEQQKPPRGEGAHNQANDLADQPLNPGHAGQGHQRQPKP</sequence>
<dbReference type="Proteomes" id="UP000501891">
    <property type="component" value="Chromosome"/>
</dbReference>
<evidence type="ECO:0000313" key="3">
    <source>
        <dbReference type="Proteomes" id="UP000501891"/>
    </source>
</evidence>
<protein>
    <submittedName>
        <fullName evidence="2">Uncharacterized protein</fullName>
    </submittedName>
</protein>
<gene>
    <name evidence="2" type="ORF">HHL28_12060</name>
</gene>
<keyword evidence="3" id="KW-1185">Reference proteome</keyword>
<dbReference type="AlphaFoldDB" id="A0A858R9R0"/>
<accession>A0A858R9R0</accession>
<feature type="compositionally biased region" description="Polar residues" evidence="1">
    <location>
        <begin position="9"/>
        <end position="18"/>
    </location>
</feature>
<name>A0A858R9R0_9PROT</name>
<evidence type="ECO:0000313" key="2">
    <source>
        <dbReference type="EMBL" id="QJE73726.1"/>
    </source>
</evidence>
<dbReference type="KEGG" id="acru:HHL28_12060"/>
<organism evidence="2 3">
    <name type="scientific">Aerophototrophica crusticola</name>
    <dbReference type="NCBI Taxonomy" id="1709002"/>
    <lineage>
        <taxon>Bacteria</taxon>
        <taxon>Pseudomonadati</taxon>
        <taxon>Pseudomonadota</taxon>
        <taxon>Alphaproteobacteria</taxon>
        <taxon>Rhodospirillales</taxon>
        <taxon>Rhodospirillaceae</taxon>
        <taxon>Aerophototrophica</taxon>
    </lineage>
</organism>
<dbReference type="EMBL" id="CP051775">
    <property type="protein sequence ID" value="QJE73726.1"/>
    <property type="molecule type" value="Genomic_DNA"/>
</dbReference>
<reference evidence="2" key="1">
    <citation type="submission" date="2020-04" db="EMBL/GenBank/DDBJ databases">
        <title>A desert anoxygenic phototrophic bacterium fixes CO2 using RubisCO under aerobic conditions.</title>
        <authorList>
            <person name="Tang K."/>
        </authorList>
    </citation>
    <scope>NUCLEOTIDE SEQUENCE [LARGE SCALE GENOMIC DNA]</scope>
    <source>
        <strain evidence="2">MIMtkB3</strain>
    </source>
</reference>
<feature type="region of interest" description="Disordered" evidence="1">
    <location>
        <begin position="1"/>
        <end position="53"/>
    </location>
</feature>
<evidence type="ECO:0000256" key="1">
    <source>
        <dbReference type="SAM" id="MobiDB-lite"/>
    </source>
</evidence>
<proteinExistence type="predicted"/>